<evidence type="ECO:0000313" key="1">
    <source>
        <dbReference type="EMBL" id="KAF5371623.1"/>
    </source>
</evidence>
<dbReference type="Gene3D" id="2.40.50.140">
    <property type="entry name" value="Nucleic acid-binding proteins"/>
    <property type="match status" value="1"/>
</dbReference>
<evidence type="ECO:0000313" key="2">
    <source>
        <dbReference type="Proteomes" id="UP000559256"/>
    </source>
</evidence>
<dbReference type="EMBL" id="JAACJM010000007">
    <property type="protein sequence ID" value="KAF5371623.1"/>
    <property type="molecule type" value="Genomic_DNA"/>
</dbReference>
<reference evidence="1 2" key="1">
    <citation type="journal article" date="2020" name="ISME J.">
        <title>Uncovering the hidden diversity of litter-decomposition mechanisms in mushroom-forming fungi.</title>
        <authorList>
            <person name="Floudas D."/>
            <person name="Bentzer J."/>
            <person name="Ahren D."/>
            <person name="Johansson T."/>
            <person name="Persson P."/>
            <person name="Tunlid A."/>
        </authorList>
    </citation>
    <scope>NUCLEOTIDE SEQUENCE [LARGE SCALE GENOMIC DNA]</scope>
    <source>
        <strain evidence="1 2">CBS 291.85</strain>
    </source>
</reference>
<protein>
    <submittedName>
        <fullName evidence="1">Uncharacterized protein</fullName>
    </submittedName>
</protein>
<proteinExistence type="predicted"/>
<dbReference type="AlphaFoldDB" id="A0A8H5GV19"/>
<dbReference type="GO" id="GO:0003697">
    <property type="term" value="F:single-stranded DNA binding"/>
    <property type="evidence" value="ECO:0007669"/>
    <property type="project" value="InterPro"/>
</dbReference>
<dbReference type="OrthoDB" id="3258172at2759"/>
<sequence length="136" mass="14681">MAPQPDSATPTAIYSVKNPALIGQKLRVAGRMMSYSDENGFIILEHKNAAVLVDVSLIIGPKSAWVNETYTTIMVAGYLDKSEDALPLPELPPYATAPDIDPHLVLNAILAVPVVDLDMDLWHGAIEELGKKISSD</sequence>
<dbReference type="Pfam" id="PF15490">
    <property type="entry name" value="Ten1_2"/>
    <property type="match status" value="1"/>
</dbReference>
<dbReference type="GO" id="GO:1990879">
    <property type="term" value="C:CST complex"/>
    <property type="evidence" value="ECO:0007669"/>
    <property type="project" value="InterPro"/>
</dbReference>
<accession>A0A8H5GV19</accession>
<gene>
    <name evidence="1" type="ORF">D9758_003590</name>
</gene>
<comment type="caution">
    <text evidence="1">The sequence shown here is derived from an EMBL/GenBank/DDBJ whole genome shotgun (WGS) entry which is preliminary data.</text>
</comment>
<dbReference type="InterPro" id="IPR012340">
    <property type="entry name" value="NA-bd_OB-fold"/>
</dbReference>
<dbReference type="InterPro" id="IPR029146">
    <property type="entry name" value="Ten1_animal_plant"/>
</dbReference>
<keyword evidence="2" id="KW-1185">Reference proteome</keyword>
<dbReference type="Proteomes" id="UP000559256">
    <property type="component" value="Unassembled WGS sequence"/>
</dbReference>
<organism evidence="1 2">
    <name type="scientific">Tetrapyrgos nigripes</name>
    <dbReference type="NCBI Taxonomy" id="182062"/>
    <lineage>
        <taxon>Eukaryota</taxon>
        <taxon>Fungi</taxon>
        <taxon>Dikarya</taxon>
        <taxon>Basidiomycota</taxon>
        <taxon>Agaricomycotina</taxon>
        <taxon>Agaricomycetes</taxon>
        <taxon>Agaricomycetidae</taxon>
        <taxon>Agaricales</taxon>
        <taxon>Marasmiineae</taxon>
        <taxon>Marasmiaceae</taxon>
        <taxon>Tetrapyrgos</taxon>
    </lineage>
</organism>
<name>A0A8H5GV19_9AGAR</name>